<accession>A0ABR5A5A9</accession>
<name>A0ABR5A5A9_9BACL</name>
<dbReference type="InterPro" id="IPR002104">
    <property type="entry name" value="Integrase_catalytic"/>
</dbReference>
<sequence length="351" mass="41308">MDKRAGKKRIIHMTNQVNTPKLLDDLFDRFHHCKISEGRTSNTLRSYVENYRFFKSYLSQHSIEPTIDSLNQSVFRNYIVWMLNDKIRFEQHRFKLDKEKTIGLSPTTVNIRIKFLRSFVRFLLDEKFIDDNPLVNIKRVDENDVGIIILSKEQLKKLLATPDQRTYCGYRDFVLMNVLLDAFLRINEALSLKTTDIDFQANMIAVRAETSKSRRFRTLPITKRTTQLIRDLIQASNPFDSDFIFLSNYGEKLEAGQFRHRLKEYVKESGLLVNVHPHLFRHTAATMFLEAGGDLRHLQMILGHRDLRMVIRYTHLSSHSLKRQHELYTPLNEIVGKLNKARMNININHST</sequence>
<evidence type="ECO:0000256" key="2">
    <source>
        <dbReference type="ARBA" id="ARBA00023125"/>
    </source>
</evidence>
<dbReference type="SUPFAM" id="SSF56349">
    <property type="entry name" value="DNA breaking-rejoining enzymes"/>
    <property type="match status" value="1"/>
</dbReference>
<evidence type="ECO:0000256" key="3">
    <source>
        <dbReference type="ARBA" id="ARBA00023172"/>
    </source>
</evidence>
<dbReference type="EMBL" id="JXAL01000014">
    <property type="protein sequence ID" value="KIL36208.1"/>
    <property type="molecule type" value="Genomic_DNA"/>
</dbReference>
<dbReference type="InterPro" id="IPR013762">
    <property type="entry name" value="Integrase-like_cat_sf"/>
</dbReference>
<dbReference type="PANTHER" id="PTHR30349:SF41">
    <property type="entry name" value="INTEGRASE_RECOMBINASE PROTEIN MJ0367-RELATED"/>
    <property type="match status" value="1"/>
</dbReference>
<proteinExistence type="inferred from homology"/>
<comment type="similarity">
    <text evidence="1">Belongs to the 'phage' integrase family.</text>
</comment>
<dbReference type="Pfam" id="PF00589">
    <property type="entry name" value="Phage_integrase"/>
    <property type="match status" value="1"/>
</dbReference>
<evidence type="ECO:0000259" key="5">
    <source>
        <dbReference type="PROSITE" id="PS51898"/>
    </source>
</evidence>
<gene>
    <name evidence="7" type="ORF">SD71_09685</name>
</gene>
<dbReference type="InterPro" id="IPR050090">
    <property type="entry name" value="Tyrosine_recombinase_XerCD"/>
</dbReference>
<dbReference type="InterPro" id="IPR044068">
    <property type="entry name" value="CB"/>
</dbReference>
<evidence type="ECO:0000256" key="1">
    <source>
        <dbReference type="ARBA" id="ARBA00008857"/>
    </source>
</evidence>
<keyword evidence="2 4" id="KW-0238">DNA-binding</keyword>
<feature type="domain" description="Tyr recombinase" evidence="5">
    <location>
        <begin position="145"/>
        <end position="326"/>
    </location>
</feature>
<keyword evidence="8" id="KW-1185">Reference proteome</keyword>
<evidence type="ECO:0000256" key="4">
    <source>
        <dbReference type="PROSITE-ProRule" id="PRU01248"/>
    </source>
</evidence>
<dbReference type="Proteomes" id="UP000054526">
    <property type="component" value="Unassembled WGS sequence"/>
</dbReference>
<organism evidence="7 8">
    <name type="scientific">Cohnella kolymensis</name>
    <dbReference type="NCBI Taxonomy" id="1590652"/>
    <lineage>
        <taxon>Bacteria</taxon>
        <taxon>Bacillati</taxon>
        <taxon>Bacillota</taxon>
        <taxon>Bacilli</taxon>
        <taxon>Bacillales</taxon>
        <taxon>Paenibacillaceae</taxon>
        <taxon>Cohnella</taxon>
    </lineage>
</organism>
<dbReference type="PANTHER" id="PTHR30349">
    <property type="entry name" value="PHAGE INTEGRASE-RELATED"/>
    <property type="match status" value="1"/>
</dbReference>
<feature type="domain" description="Core-binding (CB)" evidence="6">
    <location>
        <begin position="21"/>
        <end position="124"/>
    </location>
</feature>
<protein>
    <submittedName>
        <fullName evidence="7">Integrase</fullName>
    </submittedName>
</protein>
<evidence type="ECO:0000259" key="6">
    <source>
        <dbReference type="PROSITE" id="PS51900"/>
    </source>
</evidence>
<keyword evidence="3" id="KW-0233">DNA recombination</keyword>
<dbReference type="Gene3D" id="1.10.443.10">
    <property type="entry name" value="Intergrase catalytic core"/>
    <property type="match status" value="1"/>
</dbReference>
<dbReference type="InterPro" id="IPR011010">
    <property type="entry name" value="DNA_brk_join_enz"/>
</dbReference>
<dbReference type="PROSITE" id="PS51898">
    <property type="entry name" value="TYR_RECOMBINASE"/>
    <property type="match status" value="1"/>
</dbReference>
<dbReference type="Gene3D" id="1.10.150.130">
    <property type="match status" value="1"/>
</dbReference>
<dbReference type="PROSITE" id="PS51900">
    <property type="entry name" value="CB"/>
    <property type="match status" value="1"/>
</dbReference>
<dbReference type="InterPro" id="IPR010998">
    <property type="entry name" value="Integrase_recombinase_N"/>
</dbReference>
<reference evidence="7 8" key="1">
    <citation type="submission" date="2014-12" db="EMBL/GenBank/DDBJ databases">
        <title>Draft genome sequence of Cohnella kolymensis strain B-2846.</title>
        <authorList>
            <person name="Karlyshev A.V."/>
            <person name="Kudryashova E.B."/>
        </authorList>
    </citation>
    <scope>NUCLEOTIDE SEQUENCE [LARGE SCALE GENOMIC DNA]</scope>
    <source>
        <strain evidence="7 8">VKM B-2846</strain>
    </source>
</reference>
<dbReference type="RefSeq" id="WP_041062177.1">
    <property type="nucleotide sequence ID" value="NZ_JXAL01000014.1"/>
</dbReference>
<evidence type="ECO:0000313" key="7">
    <source>
        <dbReference type="EMBL" id="KIL36208.1"/>
    </source>
</evidence>
<evidence type="ECO:0000313" key="8">
    <source>
        <dbReference type="Proteomes" id="UP000054526"/>
    </source>
</evidence>
<comment type="caution">
    <text evidence="7">The sequence shown here is derived from an EMBL/GenBank/DDBJ whole genome shotgun (WGS) entry which is preliminary data.</text>
</comment>